<dbReference type="InterPro" id="IPR044751">
    <property type="entry name" value="Ion_transp-like_CBS"/>
</dbReference>
<accession>A0A2S5RCS7</accession>
<comment type="caution">
    <text evidence="6">The sequence shown here is derived from an EMBL/GenBank/DDBJ whole genome shotgun (WGS) entry which is preliminary data.</text>
</comment>
<evidence type="ECO:0000313" key="7">
    <source>
        <dbReference type="Proteomes" id="UP000239425"/>
    </source>
</evidence>
<evidence type="ECO:0000259" key="5">
    <source>
        <dbReference type="PROSITE" id="PS51371"/>
    </source>
</evidence>
<sequence length="270" mass="31021">MNFFQRIINYFTPTKEIATAHNLEGTMEHFFSLPVEDIMIPRSDIQAVSYRLPFEEITRTFLKTGFRWLPVYRETLDHISGVISIHSVLALKEAHTGNVKWYRHLNHASFAPASMTIQEMMRVLYEHHSIALFIVDEYGGVQGMVTKGHILKEFSSLHLSLLSEEEASVVSRNPWVLRGRMSLEDFEEELQVFTLFSPEEKDRVSTLGGWLCYILGRVPLKGEIIQHPSGFSFEIQRADPRTIYEVCVLHYPHENGTPSSPLQAPLMVSQ</sequence>
<dbReference type="PANTHER" id="PTHR22777:SF27">
    <property type="entry name" value="MAGNESIUM AND COBALT EFFLUX PROTEIN CORC"/>
    <property type="match status" value="1"/>
</dbReference>
<protein>
    <submittedName>
        <fullName evidence="6">Magnesium and cobalt efflux protein CorC</fullName>
    </submittedName>
</protein>
<dbReference type="InterPro" id="IPR036318">
    <property type="entry name" value="FAD-bd_PCMH-like_sf"/>
</dbReference>
<dbReference type="SUPFAM" id="SSF56176">
    <property type="entry name" value="FAD-binding/transporter-associated domain-like"/>
    <property type="match status" value="1"/>
</dbReference>
<dbReference type="OrthoDB" id="9797674at2"/>
<keyword evidence="3 4" id="KW-0129">CBS domain</keyword>
<dbReference type="Gene3D" id="3.30.465.10">
    <property type="match status" value="1"/>
</dbReference>
<dbReference type="SUPFAM" id="SSF54631">
    <property type="entry name" value="CBS-domain pair"/>
    <property type="match status" value="1"/>
</dbReference>
<dbReference type="Pfam" id="PF00571">
    <property type="entry name" value="CBS"/>
    <property type="match status" value="2"/>
</dbReference>
<dbReference type="Gene3D" id="3.10.580.10">
    <property type="entry name" value="CBS-domain"/>
    <property type="match status" value="1"/>
</dbReference>
<dbReference type="RefSeq" id="WP_129591837.1">
    <property type="nucleotide sequence ID" value="NZ_PHHC01000074.1"/>
</dbReference>
<dbReference type="InterPro" id="IPR046342">
    <property type="entry name" value="CBS_dom_sf"/>
</dbReference>
<evidence type="ECO:0000256" key="2">
    <source>
        <dbReference type="ARBA" id="ARBA00022737"/>
    </source>
</evidence>
<dbReference type="AlphaFoldDB" id="A0A2S5RCS7"/>
<feature type="domain" description="CBS" evidence="5">
    <location>
        <begin position="102"/>
        <end position="161"/>
    </location>
</feature>
<organism evidence="6 7">
    <name type="scientific">Holospora curviuscula</name>
    <dbReference type="NCBI Taxonomy" id="1082868"/>
    <lineage>
        <taxon>Bacteria</taxon>
        <taxon>Pseudomonadati</taxon>
        <taxon>Pseudomonadota</taxon>
        <taxon>Alphaproteobacteria</taxon>
        <taxon>Holosporales</taxon>
        <taxon>Holosporaceae</taxon>
        <taxon>Holospora</taxon>
    </lineage>
</organism>
<dbReference type="Pfam" id="PF03471">
    <property type="entry name" value="CorC_HlyC"/>
    <property type="match status" value="1"/>
</dbReference>
<gene>
    <name evidence="6" type="ORF">HCUR_00354</name>
</gene>
<keyword evidence="2" id="KW-0677">Repeat</keyword>
<dbReference type="Proteomes" id="UP000239425">
    <property type="component" value="Unassembled WGS sequence"/>
</dbReference>
<dbReference type="EMBL" id="PHHC01000074">
    <property type="protein sequence ID" value="PPE05108.1"/>
    <property type="molecule type" value="Genomic_DNA"/>
</dbReference>
<evidence type="ECO:0000256" key="1">
    <source>
        <dbReference type="ARBA" id="ARBA00006446"/>
    </source>
</evidence>
<dbReference type="GO" id="GO:0005886">
    <property type="term" value="C:plasma membrane"/>
    <property type="evidence" value="ECO:0007669"/>
    <property type="project" value="TreeGrafter"/>
</dbReference>
<dbReference type="InterPro" id="IPR000644">
    <property type="entry name" value="CBS_dom"/>
</dbReference>
<proteinExistence type="inferred from homology"/>
<dbReference type="InterPro" id="IPR016169">
    <property type="entry name" value="FAD-bd_PCMH_sub2"/>
</dbReference>
<dbReference type="PROSITE" id="PS51371">
    <property type="entry name" value="CBS"/>
    <property type="match status" value="1"/>
</dbReference>
<dbReference type="PANTHER" id="PTHR22777">
    <property type="entry name" value="HEMOLYSIN-RELATED"/>
    <property type="match status" value="1"/>
</dbReference>
<dbReference type="GO" id="GO:0050660">
    <property type="term" value="F:flavin adenine dinucleotide binding"/>
    <property type="evidence" value="ECO:0007669"/>
    <property type="project" value="InterPro"/>
</dbReference>
<dbReference type="SMART" id="SM01091">
    <property type="entry name" value="CorC_HlyC"/>
    <property type="match status" value="1"/>
</dbReference>
<dbReference type="InterPro" id="IPR005170">
    <property type="entry name" value="Transptr-assoc_dom"/>
</dbReference>
<keyword evidence="7" id="KW-1185">Reference proteome</keyword>
<evidence type="ECO:0000256" key="4">
    <source>
        <dbReference type="PROSITE-ProRule" id="PRU00703"/>
    </source>
</evidence>
<reference evidence="6 7" key="1">
    <citation type="submission" date="2017-11" db="EMBL/GenBank/DDBJ databases">
        <title>Comparative genomic analysis of Holospora spp., intranuclear symbionts of paramecia.</title>
        <authorList>
            <person name="Garushyants S.K."/>
            <person name="Beliavskaya A."/>
            <person name="Malko D.B."/>
            <person name="Logacheva M.D."/>
            <person name="Rautian M.S."/>
            <person name="Gelfand M.S."/>
        </authorList>
    </citation>
    <scope>NUCLEOTIDE SEQUENCE [LARGE SCALE GENOMIC DNA]</scope>
    <source>
        <strain evidence="7">02AZ16</strain>
    </source>
</reference>
<dbReference type="CDD" id="cd04590">
    <property type="entry name" value="CBS_pair_CorC_HlyC_assoc"/>
    <property type="match status" value="1"/>
</dbReference>
<name>A0A2S5RCS7_9PROT</name>
<evidence type="ECO:0000313" key="6">
    <source>
        <dbReference type="EMBL" id="PPE05108.1"/>
    </source>
</evidence>
<evidence type="ECO:0000256" key="3">
    <source>
        <dbReference type="ARBA" id="ARBA00023122"/>
    </source>
</evidence>
<comment type="similarity">
    <text evidence="1">Belongs to the UPF0053 family. Hemolysin C subfamily.</text>
</comment>